<proteinExistence type="predicted"/>
<reference evidence="1 2" key="1">
    <citation type="submission" date="2014-04" db="EMBL/GenBank/DDBJ databases">
        <title>Genome assembly of Hyalangium minutum DSM 14724.</title>
        <authorList>
            <person name="Sharma G."/>
            <person name="Subramanian S."/>
        </authorList>
    </citation>
    <scope>NUCLEOTIDE SEQUENCE [LARGE SCALE GENOMIC DNA]</scope>
    <source>
        <strain evidence="1 2">DSM 14724</strain>
    </source>
</reference>
<dbReference type="EMBL" id="JMCB01000002">
    <property type="protein sequence ID" value="KFE71327.1"/>
    <property type="molecule type" value="Genomic_DNA"/>
</dbReference>
<accession>A0A085WUG4</accession>
<comment type="caution">
    <text evidence="1">The sequence shown here is derived from an EMBL/GenBank/DDBJ whole genome shotgun (WGS) entry which is preliminary data.</text>
</comment>
<evidence type="ECO:0000313" key="1">
    <source>
        <dbReference type="EMBL" id="KFE71327.1"/>
    </source>
</evidence>
<evidence type="ECO:0000313" key="2">
    <source>
        <dbReference type="Proteomes" id="UP000028725"/>
    </source>
</evidence>
<keyword evidence="2" id="KW-1185">Reference proteome</keyword>
<gene>
    <name evidence="1" type="ORF">DB31_3457</name>
</gene>
<organism evidence="1 2">
    <name type="scientific">Hyalangium minutum</name>
    <dbReference type="NCBI Taxonomy" id="394096"/>
    <lineage>
        <taxon>Bacteria</taxon>
        <taxon>Pseudomonadati</taxon>
        <taxon>Myxococcota</taxon>
        <taxon>Myxococcia</taxon>
        <taxon>Myxococcales</taxon>
        <taxon>Cystobacterineae</taxon>
        <taxon>Archangiaceae</taxon>
        <taxon>Hyalangium</taxon>
    </lineage>
</organism>
<protein>
    <submittedName>
        <fullName evidence="1">Uncharacterized protein</fullName>
    </submittedName>
</protein>
<sequence length="40" mass="4591">MAPMLNRSEVESALSQFLPFEHTELRWSELDGVVDEVVQT</sequence>
<name>A0A085WUG4_9BACT</name>
<dbReference type="Proteomes" id="UP000028725">
    <property type="component" value="Unassembled WGS sequence"/>
</dbReference>
<dbReference type="AlphaFoldDB" id="A0A085WUG4"/>